<organism evidence="1">
    <name type="scientific">viral metagenome</name>
    <dbReference type="NCBI Taxonomy" id="1070528"/>
    <lineage>
        <taxon>unclassified sequences</taxon>
        <taxon>metagenomes</taxon>
        <taxon>organismal metagenomes</taxon>
    </lineage>
</organism>
<name>A0A6C0HJB2_9ZZZZ</name>
<protein>
    <submittedName>
        <fullName evidence="1">Uncharacterized protein</fullName>
    </submittedName>
</protein>
<reference evidence="1" key="1">
    <citation type="journal article" date="2020" name="Nature">
        <title>Giant virus diversity and host interactions through global metagenomics.</title>
        <authorList>
            <person name="Schulz F."/>
            <person name="Roux S."/>
            <person name="Paez-Espino D."/>
            <person name="Jungbluth S."/>
            <person name="Walsh D.A."/>
            <person name="Denef V.J."/>
            <person name="McMahon K.D."/>
            <person name="Konstantinidis K.T."/>
            <person name="Eloe-Fadrosh E.A."/>
            <person name="Kyrpides N.C."/>
            <person name="Woyke T."/>
        </authorList>
    </citation>
    <scope>NUCLEOTIDE SEQUENCE</scope>
    <source>
        <strain evidence="1">GVMAG-M-3300023184-120</strain>
    </source>
</reference>
<evidence type="ECO:0000313" key="1">
    <source>
        <dbReference type="EMBL" id="QHT80460.1"/>
    </source>
</evidence>
<accession>A0A6C0HJB2</accession>
<sequence length="280" mass="32249">MITFFFHGIQYTHMKSAKSPSPTTSFPFKGVKKTGLVPVENYYMQLIAPRGQVSKLKGTFVKYHTEDDTVKRTYAVFNNVVIMNKHYKKGTCRRMLIRFPDGLLANTDCDSYNNRNREVYLDVNYWKFGLPTEKTLLSKRILKKFPTDMEFEIDTFTGTKKAFKGGNKNICYTGTGSLKSGNHTKKQYLDVMDKLYREKCAVHTKSLQCKSCLKSSKMNSEEAKKQIAAQKNNKTYKMSTKTENQLLQQMSKCKQCKTENTKPCNFNDYLRFSGAELGKC</sequence>
<dbReference type="AlphaFoldDB" id="A0A6C0HJB2"/>
<proteinExistence type="predicted"/>
<dbReference type="EMBL" id="MN739969">
    <property type="protein sequence ID" value="QHT80460.1"/>
    <property type="molecule type" value="Genomic_DNA"/>
</dbReference>